<dbReference type="OrthoDB" id="1796298at2"/>
<name>A0A168KJH0_9BACL</name>
<accession>A0A168KJH0</accession>
<reference evidence="1 2" key="1">
    <citation type="submission" date="2016-03" db="EMBL/GenBank/DDBJ databases">
        <title>Draft genome sequence of Paenibacillus antarcticus CECT 5836.</title>
        <authorList>
            <person name="Shin S.-K."/>
            <person name="Yi H."/>
        </authorList>
    </citation>
    <scope>NUCLEOTIDE SEQUENCE [LARGE SCALE GENOMIC DNA]</scope>
    <source>
        <strain evidence="1 2">CECT 5836</strain>
    </source>
</reference>
<dbReference type="EMBL" id="LVJI01000041">
    <property type="protein sequence ID" value="OAB42104.1"/>
    <property type="molecule type" value="Genomic_DNA"/>
</dbReference>
<dbReference type="AlphaFoldDB" id="A0A168KJH0"/>
<protein>
    <submittedName>
        <fullName evidence="1">Uncharacterized protein</fullName>
    </submittedName>
</protein>
<organism evidence="1 2">
    <name type="scientific">Paenibacillus antarcticus</name>
    <dbReference type="NCBI Taxonomy" id="253703"/>
    <lineage>
        <taxon>Bacteria</taxon>
        <taxon>Bacillati</taxon>
        <taxon>Bacillota</taxon>
        <taxon>Bacilli</taxon>
        <taxon>Bacillales</taxon>
        <taxon>Paenibacillaceae</taxon>
        <taxon>Paenibacillus</taxon>
    </lineage>
</organism>
<dbReference type="RefSeq" id="WP_068652415.1">
    <property type="nucleotide sequence ID" value="NZ_CP043611.1"/>
</dbReference>
<keyword evidence="2" id="KW-1185">Reference proteome</keyword>
<evidence type="ECO:0000313" key="2">
    <source>
        <dbReference type="Proteomes" id="UP000077355"/>
    </source>
</evidence>
<proteinExistence type="predicted"/>
<dbReference type="Proteomes" id="UP000077355">
    <property type="component" value="Unassembled WGS sequence"/>
</dbReference>
<comment type="caution">
    <text evidence="1">The sequence shown here is derived from an EMBL/GenBank/DDBJ whole genome shotgun (WGS) entry which is preliminary data.</text>
</comment>
<gene>
    <name evidence="1" type="ORF">PBAT_20495</name>
</gene>
<sequence>MKNHNEEKFALENAAVEIFSNLFNINHKDQYELVERRESPDFVLRDLKGELLGLEVAHLFYDPEEAKMLLGRSDNKMHGTDKFDDLLNAFNRLLKQKETKILKYESTYPTSLVIRNASPIFGMSDLLRDKELIYKPSIYKNVWCVSRDGNYNDWLMKDILMV</sequence>
<evidence type="ECO:0000313" key="1">
    <source>
        <dbReference type="EMBL" id="OAB42104.1"/>
    </source>
</evidence>